<dbReference type="PROSITE" id="PS51186">
    <property type="entry name" value="GNAT"/>
    <property type="match status" value="1"/>
</dbReference>
<dbReference type="EC" id="2.3.1.-" evidence="4"/>
<name>A0ABV5WQV0_9LACO</name>
<dbReference type="RefSeq" id="WP_137643655.1">
    <property type="nucleotide sequence ID" value="NZ_BJEA01000022.1"/>
</dbReference>
<evidence type="ECO:0000313" key="5">
    <source>
        <dbReference type="Proteomes" id="UP001589691"/>
    </source>
</evidence>
<accession>A0ABV5WQV0</accession>
<protein>
    <submittedName>
        <fullName evidence="4">GNAT family N-acetyltransferase</fullName>
        <ecNumber evidence="4">2.3.1.-</ecNumber>
    </submittedName>
</protein>
<dbReference type="PANTHER" id="PTHR43800">
    <property type="entry name" value="PEPTIDYL-LYSINE N-ACETYLTRANSFERASE YJAB"/>
    <property type="match status" value="1"/>
</dbReference>
<dbReference type="GO" id="GO:0016746">
    <property type="term" value="F:acyltransferase activity"/>
    <property type="evidence" value="ECO:0007669"/>
    <property type="project" value="UniProtKB-KW"/>
</dbReference>
<sequence>MQIQLLQRPTNQQLDQLMALWLDGNLHAHPFVKADYWRKQAPAVRTALTQAQLIVAQTAPTEPFCGFLGLQGCYIAGLFVAPAAQQQGVGSALLTAAKARQPKLQLAVYVANRKAVAFYHHSGFQVHQQSVDKATRQPEYTMRWHR</sequence>
<evidence type="ECO:0000256" key="2">
    <source>
        <dbReference type="ARBA" id="ARBA00023315"/>
    </source>
</evidence>
<feature type="domain" description="N-acetyltransferase" evidence="3">
    <location>
        <begin position="1"/>
        <end position="146"/>
    </location>
</feature>
<evidence type="ECO:0000313" key="4">
    <source>
        <dbReference type="EMBL" id="MFB9768509.1"/>
    </source>
</evidence>
<dbReference type="Proteomes" id="UP001589691">
    <property type="component" value="Unassembled WGS sequence"/>
</dbReference>
<keyword evidence="1 4" id="KW-0808">Transferase</keyword>
<organism evidence="4 5">
    <name type="scientific">Lactiplantibacillus modestisalitolerans</name>
    <dbReference type="NCBI Taxonomy" id="1457219"/>
    <lineage>
        <taxon>Bacteria</taxon>
        <taxon>Bacillati</taxon>
        <taxon>Bacillota</taxon>
        <taxon>Bacilli</taxon>
        <taxon>Lactobacillales</taxon>
        <taxon>Lactobacillaceae</taxon>
        <taxon>Lactiplantibacillus</taxon>
    </lineage>
</organism>
<comment type="caution">
    <text evidence="4">The sequence shown here is derived from an EMBL/GenBank/DDBJ whole genome shotgun (WGS) entry which is preliminary data.</text>
</comment>
<proteinExistence type="predicted"/>
<keyword evidence="2 4" id="KW-0012">Acyltransferase</keyword>
<dbReference type="Pfam" id="PF13508">
    <property type="entry name" value="Acetyltransf_7"/>
    <property type="match status" value="1"/>
</dbReference>
<dbReference type="PANTHER" id="PTHR43800:SF1">
    <property type="entry name" value="PEPTIDYL-LYSINE N-ACETYLTRANSFERASE YJAB"/>
    <property type="match status" value="1"/>
</dbReference>
<gene>
    <name evidence="4" type="ORF">ACFFLI_01290</name>
</gene>
<evidence type="ECO:0000256" key="1">
    <source>
        <dbReference type="ARBA" id="ARBA00022679"/>
    </source>
</evidence>
<dbReference type="CDD" id="cd04301">
    <property type="entry name" value="NAT_SF"/>
    <property type="match status" value="1"/>
</dbReference>
<dbReference type="Gene3D" id="3.40.630.30">
    <property type="match status" value="1"/>
</dbReference>
<evidence type="ECO:0000259" key="3">
    <source>
        <dbReference type="PROSITE" id="PS51186"/>
    </source>
</evidence>
<reference evidence="4 5" key="1">
    <citation type="submission" date="2024-09" db="EMBL/GenBank/DDBJ databases">
        <authorList>
            <person name="Sun Q."/>
            <person name="Mori K."/>
        </authorList>
    </citation>
    <scope>NUCLEOTIDE SEQUENCE [LARGE SCALE GENOMIC DNA]</scope>
    <source>
        <strain evidence="4 5">TBRC 4576</strain>
    </source>
</reference>
<dbReference type="InterPro" id="IPR000182">
    <property type="entry name" value="GNAT_dom"/>
</dbReference>
<dbReference type="SUPFAM" id="SSF55729">
    <property type="entry name" value="Acyl-CoA N-acyltransferases (Nat)"/>
    <property type="match status" value="1"/>
</dbReference>
<dbReference type="InterPro" id="IPR016181">
    <property type="entry name" value="Acyl_CoA_acyltransferase"/>
</dbReference>
<dbReference type="EMBL" id="JBHLZY010000003">
    <property type="protein sequence ID" value="MFB9768509.1"/>
    <property type="molecule type" value="Genomic_DNA"/>
</dbReference>
<keyword evidence="5" id="KW-1185">Reference proteome</keyword>